<comment type="catalytic activity">
    <reaction evidence="1">
        <text>4 hydroquinone + O2 = 4 benzosemiquinone + 2 H2O</text>
        <dbReference type="Rhea" id="RHEA:11276"/>
        <dbReference type="ChEBI" id="CHEBI:15377"/>
        <dbReference type="ChEBI" id="CHEBI:15379"/>
        <dbReference type="ChEBI" id="CHEBI:17594"/>
        <dbReference type="ChEBI" id="CHEBI:17977"/>
        <dbReference type="EC" id="1.10.3.2"/>
    </reaction>
</comment>
<dbReference type="InterPro" id="IPR001117">
    <property type="entry name" value="Cu-oxidase_2nd"/>
</dbReference>
<dbReference type="InterPro" id="IPR011706">
    <property type="entry name" value="Cu-oxidase_C"/>
</dbReference>
<proteinExistence type="inferred from homology"/>
<reference evidence="17" key="1">
    <citation type="journal article" date="2020" name="Stud. Mycol.">
        <title>101 Dothideomycetes genomes: a test case for predicting lifestyles and emergence of pathogens.</title>
        <authorList>
            <person name="Haridas S."/>
            <person name="Albert R."/>
            <person name="Binder M."/>
            <person name="Bloem J."/>
            <person name="Labutti K."/>
            <person name="Salamov A."/>
            <person name="Andreopoulos B."/>
            <person name="Baker S."/>
            <person name="Barry K."/>
            <person name="Bills G."/>
            <person name="Bluhm B."/>
            <person name="Cannon C."/>
            <person name="Castanera R."/>
            <person name="Culley D."/>
            <person name="Daum C."/>
            <person name="Ezra D."/>
            <person name="Gonzalez J."/>
            <person name="Henrissat B."/>
            <person name="Kuo A."/>
            <person name="Liang C."/>
            <person name="Lipzen A."/>
            <person name="Lutzoni F."/>
            <person name="Magnuson J."/>
            <person name="Mondo S."/>
            <person name="Nolan M."/>
            <person name="Ohm R."/>
            <person name="Pangilinan J."/>
            <person name="Park H.-J."/>
            <person name="Ramirez L."/>
            <person name="Alfaro M."/>
            <person name="Sun H."/>
            <person name="Tritt A."/>
            <person name="Yoshinaga Y."/>
            <person name="Zwiers L.-H."/>
            <person name="Turgeon B."/>
            <person name="Goodwin S."/>
            <person name="Spatafora J."/>
            <person name="Crous P."/>
            <person name="Grigoriev I."/>
        </authorList>
    </citation>
    <scope>NUCLEOTIDE SEQUENCE</scope>
    <source>
        <strain evidence="17">CBS 122367</strain>
    </source>
</reference>
<keyword evidence="8" id="KW-0560">Oxidoreductase</keyword>
<evidence type="ECO:0000256" key="7">
    <source>
        <dbReference type="ARBA" id="ARBA00022737"/>
    </source>
</evidence>
<evidence type="ECO:0000256" key="1">
    <source>
        <dbReference type="ARBA" id="ARBA00000349"/>
    </source>
</evidence>
<dbReference type="OrthoDB" id="2121828at2759"/>
<dbReference type="PANTHER" id="PTHR11709">
    <property type="entry name" value="MULTI-COPPER OXIDASE"/>
    <property type="match status" value="1"/>
</dbReference>
<dbReference type="InterPro" id="IPR011707">
    <property type="entry name" value="Cu-oxidase-like_N"/>
</dbReference>
<dbReference type="AlphaFoldDB" id="A0A6G1JBJ6"/>
<evidence type="ECO:0000256" key="2">
    <source>
        <dbReference type="ARBA" id="ARBA00001935"/>
    </source>
</evidence>
<organism evidence="17 18">
    <name type="scientific">Lentithecium fluviatile CBS 122367</name>
    <dbReference type="NCBI Taxonomy" id="1168545"/>
    <lineage>
        <taxon>Eukaryota</taxon>
        <taxon>Fungi</taxon>
        <taxon>Dikarya</taxon>
        <taxon>Ascomycota</taxon>
        <taxon>Pezizomycotina</taxon>
        <taxon>Dothideomycetes</taxon>
        <taxon>Pleosporomycetidae</taxon>
        <taxon>Pleosporales</taxon>
        <taxon>Massarineae</taxon>
        <taxon>Lentitheciaceae</taxon>
        <taxon>Lentithecium</taxon>
    </lineage>
</organism>
<accession>A0A6G1JBJ6</accession>
<dbReference type="CDD" id="cd13880">
    <property type="entry name" value="CuRO_2_MaLCC_like"/>
    <property type="match status" value="1"/>
</dbReference>
<evidence type="ECO:0000259" key="15">
    <source>
        <dbReference type="Pfam" id="PF07731"/>
    </source>
</evidence>
<feature type="signal peptide" evidence="13">
    <location>
        <begin position="1"/>
        <end position="16"/>
    </location>
</feature>
<dbReference type="EMBL" id="MU005574">
    <property type="protein sequence ID" value="KAF2687906.1"/>
    <property type="molecule type" value="Genomic_DNA"/>
</dbReference>
<dbReference type="Pfam" id="PF07731">
    <property type="entry name" value="Cu-oxidase_2"/>
    <property type="match status" value="1"/>
</dbReference>
<evidence type="ECO:0000313" key="17">
    <source>
        <dbReference type="EMBL" id="KAF2687906.1"/>
    </source>
</evidence>
<comment type="cofactor">
    <cofactor evidence="2">
        <name>Cu cation</name>
        <dbReference type="ChEBI" id="CHEBI:23378"/>
    </cofactor>
</comment>
<comment type="similarity">
    <text evidence="3">Belongs to the multicopper oxidase family.</text>
</comment>
<evidence type="ECO:0000256" key="12">
    <source>
        <dbReference type="ARBA" id="ARBA00023185"/>
    </source>
</evidence>
<keyword evidence="12" id="KW-0439">Lignin degradation</keyword>
<dbReference type="SUPFAM" id="SSF49503">
    <property type="entry name" value="Cupredoxins"/>
    <property type="match status" value="3"/>
</dbReference>
<evidence type="ECO:0000256" key="8">
    <source>
        <dbReference type="ARBA" id="ARBA00023002"/>
    </source>
</evidence>
<dbReference type="Gene3D" id="2.60.40.420">
    <property type="entry name" value="Cupredoxins - blue copper proteins"/>
    <property type="match status" value="3"/>
</dbReference>
<evidence type="ECO:0000256" key="6">
    <source>
        <dbReference type="ARBA" id="ARBA00022729"/>
    </source>
</evidence>
<dbReference type="PANTHER" id="PTHR11709:SF502">
    <property type="entry name" value="MULTICOPPER OXIDASE"/>
    <property type="match status" value="1"/>
</dbReference>
<evidence type="ECO:0000256" key="3">
    <source>
        <dbReference type="ARBA" id="ARBA00010609"/>
    </source>
</evidence>
<evidence type="ECO:0000256" key="11">
    <source>
        <dbReference type="ARBA" id="ARBA00023180"/>
    </source>
</evidence>
<feature type="chain" id="PRO_5026218547" description="laccase" evidence="13">
    <location>
        <begin position="17"/>
        <end position="565"/>
    </location>
</feature>
<evidence type="ECO:0000256" key="5">
    <source>
        <dbReference type="ARBA" id="ARBA00022723"/>
    </source>
</evidence>
<evidence type="ECO:0000256" key="4">
    <source>
        <dbReference type="ARBA" id="ARBA00012297"/>
    </source>
</evidence>
<gene>
    <name evidence="17" type="ORF">K458DRAFT_332366</name>
</gene>
<dbReference type="InterPro" id="IPR008972">
    <property type="entry name" value="Cupredoxin"/>
</dbReference>
<dbReference type="PROSITE" id="PS00080">
    <property type="entry name" value="MULTICOPPER_OXIDASE2"/>
    <property type="match status" value="1"/>
</dbReference>
<dbReference type="EC" id="1.10.3.2" evidence="4"/>
<keyword evidence="5" id="KW-0479">Metal-binding</keyword>
<keyword evidence="11" id="KW-0325">Glycoprotein</keyword>
<evidence type="ECO:0000313" key="18">
    <source>
        <dbReference type="Proteomes" id="UP000799291"/>
    </source>
</evidence>
<sequence length="565" mass="62075">MTILHTLVCLAAAVAAIPAPAPQADSTSTAAAAACTGNTASDRSVWCDYSIDTDYYADVPDTGVTVEYWLEVTNQTLAPDGTERIVLAVNGTVPGPTIEANWGDTVKIHVTNKLTNNGTGIHWHGIRQNYTNQEDGVPSITQCPIAPGDSYTYTWRATQYGSSWYHSHYSLQAWNGVFGPIVIHGPATANYDEELEPIMLSDWTHQTADELYSYAQTVGPPLLDNGLINGKNTGPDGGSRYEATFESGKTYRIRLTNTAIDTHYKFAIDGHSFQVIAMDFVPIVPYTTTYLDINMGQRYDIVVAADQDTTDYWMRAVPQSSCSNNNNSADIRAIIRYDSTSTSEPTSMAYDALSDNTCIDEALTNLVPYVSQTVVNPIEDSDLGVTVFFNSDNLFKWKIGLDSMLVEWAEPSLMSIAEGNATFEEQQCVYTLPDADQWVYFVIETAIPVPHPIHLHGHDFFILAAEESATFDSSVTLNLVNPPRRDVANLPAAGYLVIAFLTDNPGAWLMHCHIGWHTSEGLALQFVERESEIPALINQTTLQDTCTAWNDWADSVGIEEEDSGV</sequence>
<dbReference type="Pfam" id="PF07732">
    <property type="entry name" value="Cu-oxidase_3"/>
    <property type="match status" value="1"/>
</dbReference>
<keyword evidence="10" id="KW-1015">Disulfide bond</keyword>
<feature type="domain" description="Plastocyanin-like" evidence="15">
    <location>
        <begin position="416"/>
        <end position="530"/>
    </location>
</feature>
<dbReference type="CDD" id="cd13854">
    <property type="entry name" value="CuRO_1_MaLCC_like"/>
    <property type="match status" value="1"/>
</dbReference>
<dbReference type="GO" id="GO:0052716">
    <property type="term" value="F:hydroquinone:oxygen oxidoreductase activity"/>
    <property type="evidence" value="ECO:0007669"/>
    <property type="project" value="UniProtKB-EC"/>
</dbReference>
<dbReference type="Proteomes" id="UP000799291">
    <property type="component" value="Unassembled WGS sequence"/>
</dbReference>
<keyword evidence="18" id="KW-1185">Reference proteome</keyword>
<dbReference type="PROSITE" id="PS00079">
    <property type="entry name" value="MULTICOPPER_OXIDASE1"/>
    <property type="match status" value="1"/>
</dbReference>
<dbReference type="GO" id="GO:0005507">
    <property type="term" value="F:copper ion binding"/>
    <property type="evidence" value="ECO:0007669"/>
    <property type="project" value="InterPro"/>
</dbReference>
<evidence type="ECO:0000256" key="13">
    <source>
        <dbReference type="SAM" id="SignalP"/>
    </source>
</evidence>
<dbReference type="FunFam" id="2.60.40.420:FF:000038">
    <property type="entry name" value="Extracellular dihydrogeodin oxidase/laccase"/>
    <property type="match status" value="1"/>
</dbReference>
<dbReference type="InterPro" id="IPR045087">
    <property type="entry name" value="Cu-oxidase_fam"/>
</dbReference>
<dbReference type="CDD" id="cd13901">
    <property type="entry name" value="CuRO_3_MaLCC_like"/>
    <property type="match status" value="1"/>
</dbReference>
<dbReference type="FunFam" id="2.60.40.420:FF:000021">
    <property type="entry name" value="Extracellular dihydrogeodin oxidase/laccase"/>
    <property type="match status" value="1"/>
</dbReference>
<dbReference type="GO" id="GO:0046274">
    <property type="term" value="P:lignin catabolic process"/>
    <property type="evidence" value="ECO:0007669"/>
    <property type="project" value="UniProtKB-KW"/>
</dbReference>
<keyword evidence="9" id="KW-0186">Copper</keyword>
<feature type="domain" description="Plastocyanin-like" evidence="16">
    <location>
        <begin position="72"/>
        <end position="186"/>
    </location>
</feature>
<keyword evidence="7" id="KW-0677">Repeat</keyword>
<dbReference type="Pfam" id="PF00394">
    <property type="entry name" value="Cu-oxidase"/>
    <property type="match status" value="1"/>
</dbReference>
<name>A0A6G1JBJ6_9PLEO</name>
<protein>
    <recommendedName>
        <fullName evidence="4">laccase</fullName>
        <ecNumber evidence="4">1.10.3.2</ecNumber>
    </recommendedName>
</protein>
<keyword evidence="6 13" id="KW-0732">Signal</keyword>
<dbReference type="InterPro" id="IPR033138">
    <property type="entry name" value="Cu_oxidase_CS"/>
</dbReference>
<dbReference type="FunFam" id="2.60.40.420:FF:000046">
    <property type="entry name" value="Multicopper oxidase"/>
    <property type="match status" value="1"/>
</dbReference>
<evidence type="ECO:0000259" key="16">
    <source>
        <dbReference type="Pfam" id="PF07732"/>
    </source>
</evidence>
<evidence type="ECO:0000256" key="9">
    <source>
        <dbReference type="ARBA" id="ARBA00023008"/>
    </source>
</evidence>
<evidence type="ECO:0000256" key="10">
    <source>
        <dbReference type="ARBA" id="ARBA00023157"/>
    </source>
</evidence>
<evidence type="ECO:0000259" key="14">
    <source>
        <dbReference type="Pfam" id="PF00394"/>
    </source>
</evidence>
<dbReference type="InterPro" id="IPR002355">
    <property type="entry name" value="Cu_oxidase_Cu_BS"/>
</dbReference>
<feature type="domain" description="Plastocyanin-like" evidence="14">
    <location>
        <begin position="197"/>
        <end position="338"/>
    </location>
</feature>